<keyword evidence="4" id="KW-0349">Heme</keyword>
<feature type="domain" description="Plant heme peroxidase family profile" evidence="11">
    <location>
        <begin position="4"/>
        <end position="159"/>
    </location>
</feature>
<dbReference type="SUPFAM" id="SSF48113">
    <property type="entry name" value="Heme-dependent peroxidases"/>
    <property type="match status" value="2"/>
</dbReference>
<evidence type="ECO:0000256" key="5">
    <source>
        <dbReference type="ARBA" id="ARBA00022723"/>
    </source>
</evidence>
<evidence type="ECO:0000256" key="10">
    <source>
        <dbReference type="SAM" id="MobiDB-lite"/>
    </source>
</evidence>
<keyword evidence="6" id="KW-0560">Oxidoreductase</keyword>
<evidence type="ECO:0000256" key="6">
    <source>
        <dbReference type="ARBA" id="ARBA00023002"/>
    </source>
</evidence>
<evidence type="ECO:0000313" key="12">
    <source>
        <dbReference type="EMBL" id="GAX76432.1"/>
    </source>
</evidence>
<dbReference type="InterPro" id="IPR010255">
    <property type="entry name" value="Haem_peroxidase_sf"/>
</dbReference>
<keyword evidence="3" id="KW-0575">Peroxidase</keyword>
<accession>A0A250X0L1</accession>
<dbReference type="PROSITE" id="PS00435">
    <property type="entry name" value="PEROXIDASE_1"/>
    <property type="match status" value="1"/>
</dbReference>
<dbReference type="Proteomes" id="UP000232323">
    <property type="component" value="Unassembled WGS sequence"/>
</dbReference>
<sequence length="497" mass="53653">MSNPVPEHSAPHIRDVFARMSMNNSETVALIGGGHAFGKAHGACPTGAGPDPKESPEAPGWPGTCGSGPEKGKGKNTFTAGFELQWTTRPTEWTNEYFHSLLNYNFKLVKSPGDAPQFAPVHKPGGPAAPPSEVGMLTTDVALIRDPAYLELVKLYAKDISQLENDFGAAWYKLVTRDMGPATRCINADAPPPQPFQFTLPDPPKVLADFSKVAKAVRKILRSKPGTLLQASASSSSTLRSRSRELLSSSDREGEEAVSTSVVAEWIAPDTDHAGNSYYSALLVQLAWQCASTFRSTDYQGGCNGARIKLSPQKDWEVNKGMNELLMVLTGIKSQFDWGPGGALSWADLIVIAGTVALEDAAGTSAPHFEFCGGRVDARHGDGGPEYLAPRDIPNAVLAAREEMLLLGLTPRQAVALQARLRSPSRQALLGYSGSWNPASPDQLSNSYFKVLLNTHWEPHTSAAESTMMPALLSFKSTSSSKMKMHLLWRSLHEHFG</sequence>
<dbReference type="PANTHER" id="PTHR30555:SF0">
    <property type="entry name" value="CATALASE-PEROXIDASE"/>
    <property type="match status" value="1"/>
</dbReference>
<keyword evidence="13" id="KW-1185">Reference proteome</keyword>
<feature type="domain" description="Plant heme peroxidase family profile" evidence="11">
    <location>
        <begin position="262"/>
        <end position="418"/>
    </location>
</feature>
<dbReference type="STRING" id="1157962.A0A250X0L1"/>
<dbReference type="PANTHER" id="PTHR30555">
    <property type="entry name" value="HYDROPEROXIDASE I, BIFUNCTIONAL CATALASE-PEROXIDASE"/>
    <property type="match status" value="1"/>
</dbReference>
<protein>
    <recommendedName>
        <fullName evidence="11">Plant heme peroxidase family profile domain-containing protein</fullName>
    </recommendedName>
</protein>
<name>A0A250X0L1_9CHLO</name>
<proteinExistence type="inferred from homology"/>
<dbReference type="GO" id="GO:0042744">
    <property type="term" value="P:hydrogen peroxide catabolic process"/>
    <property type="evidence" value="ECO:0007669"/>
    <property type="project" value="UniProtKB-KW"/>
</dbReference>
<comment type="cofactor">
    <cofactor evidence="1">
        <name>heme b</name>
        <dbReference type="ChEBI" id="CHEBI:60344"/>
    </cofactor>
</comment>
<reference evidence="12 13" key="1">
    <citation type="submission" date="2017-08" db="EMBL/GenBank/DDBJ databases">
        <title>Acidophilic green algal genome provides insights into adaptation to an acidic environment.</title>
        <authorList>
            <person name="Hirooka S."/>
            <person name="Hirose Y."/>
            <person name="Kanesaki Y."/>
            <person name="Higuchi S."/>
            <person name="Fujiwara T."/>
            <person name="Onuma R."/>
            <person name="Era A."/>
            <person name="Ohbayashi R."/>
            <person name="Uzuka A."/>
            <person name="Nozaki H."/>
            <person name="Yoshikawa H."/>
            <person name="Miyagishima S.Y."/>
        </authorList>
    </citation>
    <scope>NUCLEOTIDE SEQUENCE [LARGE SCALE GENOMIC DNA]</scope>
    <source>
        <strain evidence="12 13">NIES-2499</strain>
    </source>
</reference>
<comment type="catalytic activity">
    <reaction evidence="9">
        <text>2 H2O2 = O2 + 2 H2O</text>
        <dbReference type="Rhea" id="RHEA:20309"/>
        <dbReference type="ChEBI" id="CHEBI:15377"/>
        <dbReference type="ChEBI" id="CHEBI:15379"/>
        <dbReference type="ChEBI" id="CHEBI:16240"/>
        <dbReference type="EC" id="1.11.1.21"/>
    </reaction>
</comment>
<evidence type="ECO:0000256" key="1">
    <source>
        <dbReference type="ARBA" id="ARBA00001970"/>
    </source>
</evidence>
<evidence type="ECO:0000313" key="13">
    <source>
        <dbReference type="Proteomes" id="UP000232323"/>
    </source>
</evidence>
<comment type="similarity">
    <text evidence="2">Belongs to the peroxidase family. Ascorbate peroxidase subfamily.</text>
</comment>
<keyword evidence="7" id="KW-0408">Iron</keyword>
<comment type="caution">
    <text evidence="12">The sequence shown here is derived from an EMBL/GenBank/DDBJ whole genome shotgun (WGS) entry which is preliminary data.</text>
</comment>
<dbReference type="GO" id="GO:0004096">
    <property type="term" value="F:catalase activity"/>
    <property type="evidence" value="ECO:0007669"/>
    <property type="project" value="InterPro"/>
</dbReference>
<dbReference type="Gene3D" id="1.10.420.10">
    <property type="entry name" value="Peroxidase, domain 2"/>
    <property type="match status" value="2"/>
</dbReference>
<dbReference type="Gene3D" id="1.10.520.10">
    <property type="match status" value="2"/>
</dbReference>
<dbReference type="InterPro" id="IPR000763">
    <property type="entry name" value="Catalase_peroxidase"/>
</dbReference>
<evidence type="ECO:0000256" key="3">
    <source>
        <dbReference type="ARBA" id="ARBA00022559"/>
    </source>
</evidence>
<dbReference type="CDD" id="cd00314">
    <property type="entry name" value="plant_peroxidase_like"/>
    <property type="match status" value="1"/>
</dbReference>
<organism evidence="12 13">
    <name type="scientific">Chlamydomonas eustigma</name>
    <dbReference type="NCBI Taxonomy" id="1157962"/>
    <lineage>
        <taxon>Eukaryota</taxon>
        <taxon>Viridiplantae</taxon>
        <taxon>Chlorophyta</taxon>
        <taxon>core chlorophytes</taxon>
        <taxon>Chlorophyceae</taxon>
        <taxon>CS clade</taxon>
        <taxon>Chlamydomonadales</taxon>
        <taxon>Chlamydomonadaceae</taxon>
        <taxon>Chlamydomonas</taxon>
    </lineage>
</organism>
<dbReference type="Pfam" id="PF00141">
    <property type="entry name" value="peroxidase"/>
    <property type="match status" value="2"/>
</dbReference>
<evidence type="ECO:0000256" key="8">
    <source>
        <dbReference type="ARBA" id="ARBA00023324"/>
    </source>
</evidence>
<dbReference type="GO" id="GO:0046872">
    <property type="term" value="F:metal ion binding"/>
    <property type="evidence" value="ECO:0007669"/>
    <property type="project" value="UniProtKB-KW"/>
</dbReference>
<dbReference type="InterPro" id="IPR019793">
    <property type="entry name" value="Peroxidases_heam-ligand_BS"/>
</dbReference>
<keyword evidence="5" id="KW-0479">Metal-binding</keyword>
<dbReference type="InterPro" id="IPR002016">
    <property type="entry name" value="Haem_peroxidase"/>
</dbReference>
<evidence type="ECO:0000256" key="7">
    <source>
        <dbReference type="ARBA" id="ARBA00023004"/>
    </source>
</evidence>
<dbReference type="GO" id="GO:0005829">
    <property type="term" value="C:cytosol"/>
    <property type="evidence" value="ECO:0007669"/>
    <property type="project" value="TreeGrafter"/>
</dbReference>
<dbReference type="AlphaFoldDB" id="A0A250X0L1"/>
<gene>
    <name evidence="12" type="ORF">CEUSTIGMA_g3877.t1</name>
</gene>
<keyword evidence="8" id="KW-0376">Hydrogen peroxide</keyword>
<evidence type="ECO:0000259" key="11">
    <source>
        <dbReference type="Pfam" id="PF00141"/>
    </source>
</evidence>
<dbReference type="OrthoDB" id="407695at2759"/>
<feature type="region of interest" description="Disordered" evidence="10">
    <location>
        <begin position="43"/>
        <end position="76"/>
    </location>
</feature>
<dbReference type="GO" id="GO:0020037">
    <property type="term" value="F:heme binding"/>
    <property type="evidence" value="ECO:0007669"/>
    <property type="project" value="InterPro"/>
</dbReference>
<evidence type="ECO:0000256" key="9">
    <source>
        <dbReference type="ARBA" id="ARBA00049145"/>
    </source>
</evidence>
<evidence type="ECO:0000256" key="4">
    <source>
        <dbReference type="ARBA" id="ARBA00022617"/>
    </source>
</evidence>
<dbReference type="GO" id="GO:0070301">
    <property type="term" value="P:cellular response to hydrogen peroxide"/>
    <property type="evidence" value="ECO:0007669"/>
    <property type="project" value="TreeGrafter"/>
</dbReference>
<dbReference type="EMBL" id="BEGY01000017">
    <property type="protein sequence ID" value="GAX76432.1"/>
    <property type="molecule type" value="Genomic_DNA"/>
</dbReference>
<evidence type="ECO:0000256" key="2">
    <source>
        <dbReference type="ARBA" id="ARBA00006873"/>
    </source>
</evidence>